<dbReference type="PROSITE" id="PS50853">
    <property type="entry name" value="FN3"/>
    <property type="match status" value="1"/>
</dbReference>
<dbReference type="InterPro" id="IPR003961">
    <property type="entry name" value="FN3_dom"/>
</dbReference>
<dbReference type="SUPFAM" id="SSF49265">
    <property type="entry name" value="Fibronectin type III"/>
    <property type="match status" value="1"/>
</dbReference>
<keyword evidence="2" id="KW-0378">Hydrolase</keyword>
<dbReference type="AlphaFoldDB" id="A0A4Y3QL40"/>
<keyword evidence="2" id="KW-0326">Glycosidase</keyword>
<dbReference type="InterPro" id="IPR013783">
    <property type="entry name" value="Ig-like_fold"/>
</dbReference>
<dbReference type="Proteomes" id="UP000319525">
    <property type="component" value="Unassembled WGS sequence"/>
</dbReference>
<accession>A0A4Y3QL40</accession>
<dbReference type="GO" id="GO:0016798">
    <property type="term" value="F:hydrolase activity, acting on glycosyl bonds"/>
    <property type="evidence" value="ECO:0007669"/>
    <property type="project" value="UniProtKB-KW"/>
</dbReference>
<dbReference type="InterPro" id="IPR050964">
    <property type="entry name" value="Striated_Muscle_Regulatory"/>
</dbReference>
<dbReference type="PANTHER" id="PTHR13817">
    <property type="entry name" value="TITIN"/>
    <property type="match status" value="1"/>
</dbReference>
<sequence length="507" mass="51644">MLLVIGGPAAAASAAPNSSHWPDQISIPDAYGMAFSQDGSTLYVAQREVGVAAASSSGDVYQIIKSSDDFMAVATEANGDLLLTLDSDPNIYRVNMTELNRNPEAGKGPMWKLLLADVVYTSTSSSSLNSLAAAPDGTIYYSTSQDNQINVLRDGVSTPLLTSSAGSPFNGFSLLSDGGLGALDREGVIYEVSAAQLASGSVEPSALKILTTGVSDYGFAAFDGDTFYDVSGTKRTFQGAPADVPDAPTRLTATTGDGEVTLRWKAPENDGGADVTEYTVLAYNRSDDEFERVASTTTTTARVTGLKNGTPTQFVVRASNRVGKSDFSRSLTATPFALDVVYTTGGATLASDGTVEAGYSVTATGSALPPGAALSLVLHSTPVTLATGVVGSGGTFTLTGTVPSDTVAGAHTLILTVAPAGDDARSVEQPITVINATQTPSQTVNPSQGTSSATPGTPPSAVSPASAAGRLAATGTDDPEPALAAAAFLVALGIAFSVLGRVRERRA</sequence>
<keyword evidence="3" id="KW-0624">Polysaccharide degradation</keyword>
<reference evidence="7 8" key="1">
    <citation type="submission" date="2019-06" db="EMBL/GenBank/DDBJ databases">
        <title>Whole genome shotgun sequence of Microbacterium testaceum NBRC 12675.</title>
        <authorList>
            <person name="Hosoyama A."/>
            <person name="Uohara A."/>
            <person name="Ohji S."/>
            <person name="Ichikawa N."/>
        </authorList>
    </citation>
    <scope>NUCLEOTIDE SEQUENCE [LARGE SCALE GENOMIC DNA]</scope>
    <source>
        <strain evidence="7 8">NBRC 12675</strain>
    </source>
</reference>
<dbReference type="GO" id="GO:0000272">
    <property type="term" value="P:polysaccharide catabolic process"/>
    <property type="evidence" value="ECO:0007669"/>
    <property type="project" value="UniProtKB-KW"/>
</dbReference>
<name>A0A4Y3QL40_MICTE</name>
<feature type="domain" description="Fibronectin type-III" evidence="6">
    <location>
        <begin position="244"/>
        <end position="339"/>
    </location>
</feature>
<dbReference type="CDD" id="cd00063">
    <property type="entry name" value="FN3"/>
    <property type="match status" value="1"/>
</dbReference>
<organism evidence="7 8">
    <name type="scientific">Microbacterium testaceum</name>
    <name type="common">Aureobacterium testaceum</name>
    <name type="synonym">Brevibacterium testaceum</name>
    <dbReference type="NCBI Taxonomy" id="2033"/>
    <lineage>
        <taxon>Bacteria</taxon>
        <taxon>Bacillati</taxon>
        <taxon>Actinomycetota</taxon>
        <taxon>Actinomycetes</taxon>
        <taxon>Micrococcales</taxon>
        <taxon>Microbacteriaceae</taxon>
        <taxon>Microbacterium</taxon>
    </lineage>
</organism>
<dbReference type="Pfam" id="PF00041">
    <property type="entry name" value="fn3"/>
    <property type="match status" value="1"/>
</dbReference>
<dbReference type="InterPro" id="IPR015943">
    <property type="entry name" value="WD40/YVTN_repeat-like_dom_sf"/>
</dbReference>
<keyword evidence="5" id="KW-0812">Transmembrane</keyword>
<evidence type="ECO:0000256" key="2">
    <source>
        <dbReference type="ARBA" id="ARBA00023295"/>
    </source>
</evidence>
<feature type="region of interest" description="Disordered" evidence="4">
    <location>
        <begin position="437"/>
        <end position="474"/>
    </location>
</feature>
<keyword evidence="1" id="KW-0677">Repeat</keyword>
<gene>
    <name evidence="7" type="ORF">MTE01_17470</name>
</gene>
<dbReference type="PANTHER" id="PTHR13817:SF172">
    <property type="entry name" value="IG-LIKE DOMAIN-CONTAINING PROTEIN"/>
    <property type="match status" value="1"/>
</dbReference>
<dbReference type="Gene3D" id="2.60.40.10">
    <property type="entry name" value="Immunoglobulins"/>
    <property type="match status" value="1"/>
</dbReference>
<keyword evidence="5" id="KW-1133">Transmembrane helix</keyword>
<dbReference type="GeneID" id="57144435"/>
<dbReference type="EMBL" id="BJML01000005">
    <property type="protein sequence ID" value="GEB45802.1"/>
    <property type="molecule type" value="Genomic_DNA"/>
</dbReference>
<evidence type="ECO:0000313" key="7">
    <source>
        <dbReference type="EMBL" id="GEB45802.1"/>
    </source>
</evidence>
<evidence type="ECO:0000313" key="8">
    <source>
        <dbReference type="Proteomes" id="UP000319525"/>
    </source>
</evidence>
<evidence type="ECO:0000256" key="3">
    <source>
        <dbReference type="ARBA" id="ARBA00023326"/>
    </source>
</evidence>
<dbReference type="Gene3D" id="2.130.10.10">
    <property type="entry name" value="YVTN repeat-like/Quinoprotein amine dehydrogenase"/>
    <property type="match status" value="1"/>
</dbReference>
<evidence type="ECO:0000259" key="6">
    <source>
        <dbReference type="PROSITE" id="PS50853"/>
    </source>
</evidence>
<protein>
    <recommendedName>
        <fullName evidence="6">Fibronectin type-III domain-containing protein</fullName>
    </recommendedName>
</protein>
<keyword evidence="3" id="KW-0119">Carbohydrate metabolism</keyword>
<evidence type="ECO:0000256" key="5">
    <source>
        <dbReference type="SAM" id="Phobius"/>
    </source>
</evidence>
<dbReference type="SUPFAM" id="SSF50969">
    <property type="entry name" value="YVTN repeat-like/Quinoprotein amine dehydrogenase"/>
    <property type="match status" value="1"/>
</dbReference>
<dbReference type="InterPro" id="IPR011044">
    <property type="entry name" value="Quino_amine_DH_bsu"/>
</dbReference>
<dbReference type="InterPro" id="IPR036116">
    <property type="entry name" value="FN3_sf"/>
</dbReference>
<feature type="compositionally biased region" description="Low complexity" evidence="4">
    <location>
        <begin position="446"/>
        <end position="469"/>
    </location>
</feature>
<evidence type="ECO:0000256" key="1">
    <source>
        <dbReference type="ARBA" id="ARBA00022737"/>
    </source>
</evidence>
<comment type="caution">
    <text evidence="7">The sequence shown here is derived from an EMBL/GenBank/DDBJ whole genome shotgun (WGS) entry which is preliminary data.</text>
</comment>
<dbReference type="RefSeq" id="WP_170210661.1">
    <property type="nucleotide sequence ID" value="NZ_BJML01000005.1"/>
</dbReference>
<evidence type="ECO:0000256" key="4">
    <source>
        <dbReference type="SAM" id="MobiDB-lite"/>
    </source>
</evidence>
<keyword evidence="5" id="KW-0472">Membrane</keyword>
<dbReference type="SMART" id="SM00060">
    <property type="entry name" value="FN3"/>
    <property type="match status" value="1"/>
</dbReference>
<feature type="transmembrane region" description="Helical" evidence="5">
    <location>
        <begin position="482"/>
        <end position="502"/>
    </location>
</feature>
<proteinExistence type="predicted"/>